<feature type="coiled-coil region" evidence="2">
    <location>
        <begin position="705"/>
        <end position="757"/>
    </location>
</feature>
<dbReference type="PANTHER" id="PTHR18870:SF9">
    <property type="entry name" value="PROTEIN TAG-278-RELATED"/>
    <property type="match status" value="1"/>
</dbReference>
<proteinExistence type="predicted"/>
<feature type="coiled-coil region" evidence="2">
    <location>
        <begin position="373"/>
        <end position="443"/>
    </location>
</feature>
<organism evidence="4">
    <name type="scientific">Alexandrium monilatum</name>
    <dbReference type="NCBI Taxonomy" id="311494"/>
    <lineage>
        <taxon>Eukaryota</taxon>
        <taxon>Sar</taxon>
        <taxon>Alveolata</taxon>
        <taxon>Dinophyceae</taxon>
        <taxon>Gonyaulacales</taxon>
        <taxon>Pyrocystaceae</taxon>
        <taxon>Alexandrium</taxon>
    </lineage>
</organism>
<protein>
    <submittedName>
        <fullName evidence="4">Uncharacterized protein</fullName>
    </submittedName>
</protein>
<evidence type="ECO:0000256" key="2">
    <source>
        <dbReference type="SAM" id="Coils"/>
    </source>
</evidence>
<feature type="region of interest" description="Disordered" evidence="3">
    <location>
        <begin position="1"/>
        <end position="27"/>
    </location>
</feature>
<evidence type="ECO:0000313" key="4">
    <source>
        <dbReference type="EMBL" id="CAE4573202.1"/>
    </source>
</evidence>
<dbReference type="EMBL" id="HBNR01019341">
    <property type="protein sequence ID" value="CAE4573202.1"/>
    <property type="molecule type" value="Transcribed_RNA"/>
</dbReference>
<dbReference type="Gene3D" id="1.20.5.1230">
    <property type="entry name" value="Apolipoprotein A-I"/>
    <property type="match status" value="1"/>
</dbReference>
<name>A0A7S4Q5L9_9DINO</name>
<reference evidence="4" key="1">
    <citation type="submission" date="2021-01" db="EMBL/GenBank/DDBJ databases">
        <authorList>
            <person name="Corre E."/>
            <person name="Pelletier E."/>
            <person name="Niang G."/>
            <person name="Scheremetjew M."/>
            <person name="Finn R."/>
            <person name="Kale V."/>
            <person name="Holt S."/>
            <person name="Cochrane G."/>
            <person name="Meng A."/>
            <person name="Brown T."/>
            <person name="Cohen L."/>
        </authorList>
    </citation>
    <scope>NUCLEOTIDE SEQUENCE</scope>
    <source>
        <strain evidence="4">CCMP3105</strain>
    </source>
</reference>
<dbReference type="AlphaFoldDB" id="A0A7S4Q5L9"/>
<evidence type="ECO:0000256" key="1">
    <source>
        <dbReference type="ARBA" id="ARBA00023054"/>
    </source>
</evidence>
<gene>
    <name evidence="4" type="ORF">AMON00008_LOCUS12821</name>
</gene>
<feature type="compositionally biased region" description="Gly residues" evidence="3">
    <location>
        <begin position="8"/>
        <end position="18"/>
    </location>
</feature>
<dbReference type="PANTHER" id="PTHR18870">
    <property type="entry name" value="PROTEIN TAG-278-RELATED"/>
    <property type="match status" value="1"/>
</dbReference>
<accession>A0A7S4Q5L9</accession>
<dbReference type="SUPFAM" id="SSF58113">
    <property type="entry name" value="Apolipoprotein A-I"/>
    <property type="match status" value="1"/>
</dbReference>
<keyword evidence="1 2" id="KW-0175">Coiled coil</keyword>
<sequence length="768" mass="84118">MVQMQGAAAGGRMGTGGPDGRREVAWDNPSGGPGLPLCQFLVGESLHPGPELRRLEEQAAHSASVIVLSPGQVLAEPAVREPQEVAVPASGLAVSKVPGDRGSLDPRFRPPRRAGAEASAVIAELGAGADAGRGFPLPQTLPERAKQPLPLHEAPPWRDSDPLLWAPTPPDLQVQQAQIDEVNRKFIRAMEMINSVSESTEKQLCSLQMQFEFRLQELQAMCQADGSSQRAVAVPDVAQVEQEQRQLVKVAAALCSDVQTLQSQFGRTSGDVELLQKSQSQQCSELQELRGQQGASLEAIQSQFAGQVREVQGKFAVEISQLMCQIEALQGMCRTNAGDIEALQDELRSQEHRLGDQHSGQISVAWDSHSRDLEALREELGRHTGSLEALRLQHGGELAALQSQHAGHVEALREELSRHGSSVEALQEELSRHGSSVEALRAQYGSELAALQSQHASCVDGLQDLVRKELEVMQVQFSGEHHESLVDALRSELKHDLEVVRSQLKGCTQTSAIDAMRQRLQGEIQSVHARLRGDIEDLQGQSGRWSFLDTLQSHLGCQHGAASAAHGQHARDIETLRSEAREHDHEVQMLKRRQREDLDALREEHARVVEGVQGQLTAGIQAVRRHLEGDVEALQCRHIESTQALQELQCQQSASSGGIQALRAQHTRLMTVQEQLIDDVGAIRSQLVDNIKMLQGQGSSHSNMIEALQSSCNRQVSELEALRSEHALLAQRHSQEFDELRATGARLSDDVEELQSKQSALLPPVYQV</sequence>
<evidence type="ECO:0000256" key="3">
    <source>
        <dbReference type="SAM" id="MobiDB-lite"/>
    </source>
</evidence>